<evidence type="ECO:0000256" key="1">
    <source>
        <dbReference type="SAM" id="MobiDB-lite"/>
    </source>
</evidence>
<keyword evidence="4" id="KW-1185">Reference proteome</keyword>
<proteinExistence type="predicted"/>
<feature type="compositionally biased region" description="Pro residues" evidence="1">
    <location>
        <begin position="61"/>
        <end position="75"/>
    </location>
</feature>
<evidence type="ECO:0000313" key="4">
    <source>
        <dbReference type="Proteomes" id="UP000444960"/>
    </source>
</evidence>
<gene>
    <name evidence="3" type="ORF">nbrc107696_04650</name>
</gene>
<feature type="compositionally biased region" description="Low complexity" evidence="1">
    <location>
        <begin position="42"/>
        <end position="60"/>
    </location>
</feature>
<dbReference type="Proteomes" id="UP000444960">
    <property type="component" value="Unassembled WGS sequence"/>
</dbReference>
<dbReference type="EMBL" id="BJOV01000002">
    <property type="protein sequence ID" value="GEE00019.1"/>
    <property type="molecule type" value="Genomic_DNA"/>
</dbReference>
<dbReference type="OrthoDB" id="9980421at2"/>
<feature type="region of interest" description="Disordered" evidence="1">
    <location>
        <begin position="1"/>
        <end position="76"/>
    </location>
</feature>
<organism evidence="3 4">
    <name type="scientific">Gordonia spumicola</name>
    <dbReference type="NCBI Taxonomy" id="589161"/>
    <lineage>
        <taxon>Bacteria</taxon>
        <taxon>Bacillati</taxon>
        <taxon>Actinomycetota</taxon>
        <taxon>Actinomycetes</taxon>
        <taxon>Mycobacteriales</taxon>
        <taxon>Gordoniaceae</taxon>
        <taxon>Gordonia</taxon>
    </lineage>
</organism>
<feature type="region of interest" description="Disordered" evidence="1">
    <location>
        <begin position="202"/>
        <end position="222"/>
    </location>
</feature>
<evidence type="ECO:0000313" key="3">
    <source>
        <dbReference type="EMBL" id="GEE00019.1"/>
    </source>
</evidence>
<feature type="compositionally biased region" description="Pro residues" evidence="1">
    <location>
        <begin position="15"/>
        <end position="38"/>
    </location>
</feature>
<accession>A0A7I9V3L0</accession>
<dbReference type="RefSeq" id="WP_161893968.1">
    <property type="nucleotide sequence ID" value="NZ_BJOV01000002.1"/>
</dbReference>
<reference evidence="4" key="1">
    <citation type="submission" date="2019-06" db="EMBL/GenBank/DDBJ databases">
        <title>Gordonia isolated from sludge of a wastewater treatment plant.</title>
        <authorList>
            <person name="Tamura T."/>
            <person name="Aoyama K."/>
            <person name="Kang Y."/>
            <person name="Saito S."/>
            <person name="Akiyama N."/>
            <person name="Yazawa K."/>
            <person name="Gonoi T."/>
            <person name="Mikami Y."/>
        </authorList>
    </citation>
    <scope>NUCLEOTIDE SEQUENCE [LARGE SCALE GENOMIC DNA]</scope>
    <source>
        <strain evidence="4">NBRC 107696</strain>
    </source>
</reference>
<comment type="caution">
    <text evidence="3">The sequence shown here is derived from an EMBL/GenBank/DDBJ whole genome shotgun (WGS) entry which is preliminary data.</text>
</comment>
<name>A0A7I9V3L0_9ACTN</name>
<protein>
    <submittedName>
        <fullName evidence="3">Uncharacterized protein</fullName>
    </submittedName>
</protein>
<keyword evidence="2" id="KW-0472">Membrane</keyword>
<dbReference type="AlphaFoldDB" id="A0A7I9V3L0"/>
<sequence>MTYPQDPRMGNRGAPIPPGPPQTWAPWNGPRPQPPTAPSPFGAPGRYGPPQQYGAPGQFGAPPPFGGPSPLPYAQPPRKSRTGLIIGLITLVAVVGAGVGVLVWQPWKSTDSSGGPHTETAMLDDNVSLTVELPADWRLETGTIKGKVAAMAIPDTDTRTVAQIDSDGSALANGGNGRQVHAVIAQAGPCSESAATVAVGRWSQDSDDQSSHGQADRSGATTRIDDSRCVRVVGVDFAHSTDALTSEASELLPKLIANDKITAARAV</sequence>
<evidence type="ECO:0000256" key="2">
    <source>
        <dbReference type="SAM" id="Phobius"/>
    </source>
</evidence>
<feature type="transmembrane region" description="Helical" evidence="2">
    <location>
        <begin position="84"/>
        <end position="104"/>
    </location>
</feature>
<keyword evidence="2" id="KW-1133">Transmembrane helix</keyword>
<keyword evidence="2" id="KW-0812">Transmembrane</keyword>